<dbReference type="EMBL" id="UINC01001543">
    <property type="protein sequence ID" value="SUZ83281.1"/>
    <property type="molecule type" value="Genomic_DNA"/>
</dbReference>
<dbReference type="GO" id="GO:0003677">
    <property type="term" value="F:DNA binding"/>
    <property type="evidence" value="ECO:0007669"/>
    <property type="project" value="UniProtKB-KW"/>
</dbReference>
<evidence type="ECO:0000256" key="3">
    <source>
        <dbReference type="ARBA" id="ARBA00023163"/>
    </source>
</evidence>
<evidence type="ECO:0000256" key="2">
    <source>
        <dbReference type="ARBA" id="ARBA00023125"/>
    </source>
</evidence>
<protein>
    <recommendedName>
        <fullName evidence="5">HTH hxlR-type domain-containing protein</fullName>
    </recommendedName>
</protein>
<name>A0A381QV52_9ZZZZ</name>
<dbReference type="PROSITE" id="PS51118">
    <property type="entry name" value="HTH_HXLR"/>
    <property type="match status" value="1"/>
</dbReference>
<keyword evidence="1" id="KW-0805">Transcription regulation</keyword>
<dbReference type="Pfam" id="PF01638">
    <property type="entry name" value="HxlR"/>
    <property type="match status" value="1"/>
</dbReference>
<accession>A0A381QV52</accession>
<keyword evidence="3" id="KW-0804">Transcription</keyword>
<reference evidence="6" key="1">
    <citation type="submission" date="2018-05" db="EMBL/GenBank/DDBJ databases">
        <authorList>
            <person name="Lanie J.A."/>
            <person name="Ng W.-L."/>
            <person name="Kazmierczak K.M."/>
            <person name="Andrzejewski T.M."/>
            <person name="Davidsen T.M."/>
            <person name="Wayne K.J."/>
            <person name="Tettelin H."/>
            <person name="Glass J.I."/>
            <person name="Rusch D."/>
            <person name="Podicherti R."/>
            <person name="Tsui H.-C.T."/>
            <person name="Winkler M.E."/>
        </authorList>
    </citation>
    <scope>NUCLEOTIDE SEQUENCE</scope>
</reference>
<dbReference type="AlphaFoldDB" id="A0A381QV52"/>
<evidence type="ECO:0000259" key="5">
    <source>
        <dbReference type="PROSITE" id="PS51118"/>
    </source>
</evidence>
<dbReference type="InterPro" id="IPR036388">
    <property type="entry name" value="WH-like_DNA-bd_sf"/>
</dbReference>
<organism evidence="6">
    <name type="scientific">marine metagenome</name>
    <dbReference type="NCBI Taxonomy" id="408172"/>
    <lineage>
        <taxon>unclassified sequences</taxon>
        <taxon>metagenomes</taxon>
        <taxon>ecological metagenomes</taxon>
    </lineage>
</organism>
<evidence type="ECO:0000313" key="6">
    <source>
        <dbReference type="EMBL" id="SUZ83281.1"/>
    </source>
</evidence>
<evidence type="ECO:0000256" key="4">
    <source>
        <dbReference type="SAM" id="MobiDB-lite"/>
    </source>
</evidence>
<dbReference type="Gene3D" id="1.10.10.10">
    <property type="entry name" value="Winged helix-like DNA-binding domain superfamily/Winged helix DNA-binding domain"/>
    <property type="match status" value="1"/>
</dbReference>
<proteinExistence type="predicted"/>
<feature type="region of interest" description="Disordered" evidence="4">
    <location>
        <begin position="136"/>
        <end position="156"/>
    </location>
</feature>
<gene>
    <name evidence="6" type="ORF">METZ01_LOCUS36135</name>
</gene>
<dbReference type="InterPro" id="IPR036390">
    <property type="entry name" value="WH_DNA-bd_sf"/>
</dbReference>
<dbReference type="PANTHER" id="PTHR33204:SF36">
    <property type="entry name" value="TRANSCRIPTIONAL REGULATORY PROTEIN"/>
    <property type="match status" value="1"/>
</dbReference>
<evidence type="ECO:0000256" key="1">
    <source>
        <dbReference type="ARBA" id="ARBA00023015"/>
    </source>
</evidence>
<keyword evidence="2" id="KW-0238">DNA-binding</keyword>
<feature type="domain" description="HTH hxlR-type" evidence="5">
    <location>
        <begin position="10"/>
        <end position="107"/>
    </location>
</feature>
<sequence length="156" mass="17312">MSDDATTDGCSIAATLAAVGDRWTLLILRDLFRGVRRFERLHQDLGIARNLLTDRLQRLVDLEIVHRVPYQDRPVRHEYHLTSKGADLSPALVALMHWGDRWYAVDGPPTLLVHDACGTPLDQAVSCPACHEPVGPHHIRSRPGPGRATETTGADR</sequence>
<dbReference type="PANTHER" id="PTHR33204">
    <property type="entry name" value="TRANSCRIPTIONAL REGULATOR, MARR FAMILY"/>
    <property type="match status" value="1"/>
</dbReference>
<dbReference type="InterPro" id="IPR002577">
    <property type="entry name" value="HTH_HxlR"/>
</dbReference>
<dbReference type="SUPFAM" id="SSF46785">
    <property type="entry name" value="Winged helix' DNA-binding domain"/>
    <property type="match status" value="1"/>
</dbReference>